<sequence>MTETKTESVLDNNSKEAGATVAFLTSDVKVLSIENQMEYFDTKKPTIKFDKQIFMEDSRKHFGQLLMGNRAPFMPKERFMTDLFDMNTIEKDNQPRQYQFDCYPCASPGSSMDSTFGQTFYAKAVMHELRKRLKNHKWVSNNVLEYPKNIIGRSYYRYEEDYYVQNIVHDILQEQKLKVFQFLLYLHREYVNERPNSKKS</sequence>
<proteinExistence type="predicted"/>
<dbReference type="Proteomes" id="UP000504633">
    <property type="component" value="Unplaced"/>
</dbReference>
<keyword evidence="1" id="KW-1185">Reference proteome</keyword>
<organism evidence="1 2">
    <name type="scientific">Drosophila hydei</name>
    <name type="common">Fruit fly</name>
    <dbReference type="NCBI Taxonomy" id="7224"/>
    <lineage>
        <taxon>Eukaryota</taxon>
        <taxon>Metazoa</taxon>
        <taxon>Ecdysozoa</taxon>
        <taxon>Arthropoda</taxon>
        <taxon>Hexapoda</taxon>
        <taxon>Insecta</taxon>
        <taxon>Pterygota</taxon>
        <taxon>Neoptera</taxon>
        <taxon>Endopterygota</taxon>
        <taxon>Diptera</taxon>
        <taxon>Brachycera</taxon>
        <taxon>Muscomorpha</taxon>
        <taxon>Ephydroidea</taxon>
        <taxon>Drosophilidae</taxon>
        <taxon>Drosophila</taxon>
    </lineage>
</organism>
<evidence type="ECO:0000313" key="1">
    <source>
        <dbReference type="Proteomes" id="UP000504633"/>
    </source>
</evidence>
<dbReference type="GeneID" id="111602575"/>
<name>A0A6J1MA76_DROHY</name>
<evidence type="ECO:0000313" key="2">
    <source>
        <dbReference type="RefSeq" id="XP_023175498.2"/>
    </source>
</evidence>
<dbReference type="OMA" id="FADEYYI"/>
<protein>
    <submittedName>
        <fullName evidence="2">Uncharacterized protein LOC111602575</fullName>
    </submittedName>
</protein>
<accession>A0A6J1MA76</accession>
<reference evidence="2" key="1">
    <citation type="submission" date="2025-08" db="UniProtKB">
        <authorList>
            <consortium name="RefSeq"/>
        </authorList>
    </citation>
    <scope>IDENTIFICATION</scope>
    <source>
        <strain evidence="2">15085-1641.00</strain>
        <tissue evidence="2">Whole body</tissue>
    </source>
</reference>
<gene>
    <name evidence="2" type="primary">LOC111602575</name>
</gene>
<dbReference type="OrthoDB" id="7864837at2759"/>
<dbReference type="AlphaFoldDB" id="A0A6J1MA76"/>
<dbReference type="RefSeq" id="XP_023175498.2">
    <property type="nucleotide sequence ID" value="XM_023319730.2"/>
</dbReference>
<dbReference type="KEGG" id="dhe:111602575"/>